<evidence type="ECO:0000313" key="2">
    <source>
        <dbReference type="Proteomes" id="UP000326557"/>
    </source>
</evidence>
<dbReference type="EMBL" id="CABVHP010000003">
    <property type="protein sequence ID" value="VVN84327.1"/>
    <property type="molecule type" value="Genomic_DNA"/>
</dbReference>
<dbReference type="SUPFAM" id="SSF52309">
    <property type="entry name" value="N-(deoxy)ribosyltransferase-like"/>
    <property type="match status" value="1"/>
</dbReference>
<organism evidence="1 2">
    <name type="scientific">Pseudomonas fluorescens</name>
    <dbReference type="NCBI Taxonomy" id="294"/>
    <lineage>
        <taxon>Bacteria</taxon>
        <taxon>Pseudomonadati</taxon>
        <taxon>Pseudomonadota</taxon>
        <taxon>Gammaproteobacteria</taxon>
        <taxon>Pseudomonadales</taxon>
        <taxon>Pseudomonadaceae</taxon>
        <taxon>Pseudomonas</taxon>
    </lineage>
</organism>
<evidence type="ECO:0000313" key="1">
    <source>
        <dbReference type="EMBL" id="VVN84327.1"/>
    </source>
</evidence>
<dbReference type="Proteomes" id="UP000326557">
    <property type="component" value="Unassembled WGS sequence"/>
</dbReference>
<gene>
    <name evidence="1" type="ORF">PS704_01350</name>
</gene>
<evidence type="ECO:0008006" key="3">
    <source>
        <dbReference type="Google" id="ProtNLM"/>
    </source>
</evidence>
<dbReference type="InterPro" id="IPR025518">
    <property type="entry name" value="DUF4406"/>
</dbReference>
<sequence>MPTENRKQDLRSIVTESLIGMIAGVTRLIPPANEPPPAFIQGPIDRAVDRIRTFVAPGVTLAATRAKRVYVAGPMTGIEDFNYPAFNTMADQLRAQGYEVENPADHGIVEGAAWADYMAYDLTRLGLCGVIALLPGWERSEGAKLEVQIAHRLGMTVVNAHDLVSMEVAG</sequence>
<dbReference type="RefSeq" id="WP_224792459.1">
    <property type="nucleotide sequence ID" value="NZ_CABVHP010000003.1"/>
</dbReference>
<accession>A0A5E7B5T8</accession>
<dbReference type="Pfam" id="PF14359">
    <property type="entry name" value="DUF4406"/>
    <property type="match status" value="1"/>
</dbReference>
<protein>
    <recommendedName>
        <fullName evidence="3">DUF4406 domain-containing protein</fullName>
    </recommendedName>
</protein>
<dbReference type="Gene3D" id="3.40.50.10400">
    <property type="entry name" value="Hypothetical protein PA1492"/>
    <property type="match status" value="1"/>
</dbReference>
<name>A0A5E7B5T8_PSEFL</name>
<proteinExistence type="predicted"/>
<reference evidence="1 2" key="1">
    <citation type="submission" date="2019-09" db="EMBL/GenBank/DDBJ databases">
        <authorList>
            <person name="Chandra G."/>
            <person name="Truman W A."/>
        </authorList>
    </citation>
    <scope>NUCLEOTIDE SEQUENCE [LARGE SCALE GENOMIC DNA]</scope>
    <source>
        <strain evidence="1">PS704</strain>
    </source>
</reference>
<dbReference type="AlphaFoldDB" id="A0A5E7B5T8"/>